<name>A0A183CW23_9BILA</name>
<dbReference type="WBParaSite" id="GPUH_0000066401-mRNA-1">
    <property type="protein sequence ID" value="GPUH_0000066401-mRNA-1"/>
    <property type="gene ID" value="GPUH_0000066401"/>
</dbReference>
<reference evidence="3" key="1">
    <citation type="submission" date="2016-06" db="UniProtKB">
        <authorList>
            <consortium name="WormBaseParasite"/>
        </authorList>
    </citation>
    <scope>IDENTIFICATION</scope>
</reference>
<evidence type="ECO:0000313" key="1">
    <source>
        <dbReference type="EMBL" id="VDK28483.1"/>
    </source>
</evidence>
<dbReference type="EMBL" id="UYRT01000638">
    <property type="protein sequence ID" value="VDK28483.1"/>
    <property type="molecule type" value="Genomic_DNA"/>
</dbReference>
<dbReference type="Gene3D" id="1.20.58.1280">
    <property type="entry name" value="DNA repair protein Rev1, C-terminal domain"/>
    <property type="match status" value="1"/>
</dbReference>
<dbReference type="OrthoDB" id="10524704at2759"/>
<gene>
    <name evidence="1" type="ORF">GPUH_LOCUS664</name>
</gene>
<keyword evidence="2" id="KW-1185">Reference proteome</keyword>
<evidence type="ECO:0000313" key="2">
    <source>
        <dbReference type="Proteomes" id="UP000271098"/>
    </source>
</evidence>
<dbReference type="Proteomes" id="UP000271098">
    <property type="component" value="Unassembled WGS sequence"/>
</dbReference>
<sequence length="146" mass="16874">MKAFGLQIGIQLTRLKEFTSDKITEKSRNRNTLTQFFLVRSRSQQQAVTRKQELKYAGEEAAFQTALKKSCEDVRKKYPTAEIMRELAVYFSLLTKNGDLSDVVSQLRFLDRELSERSFEWILAVSALKATIDRICKTLYGFTLFA</sequence>
<dbReference type="InterPro" id="IPR038401">
    <property type="entry name" value="Rev1_C_sf"/>
</dbReference>
<dbReference type="AlphaFoldDB" id="A0A183CW23"/>
<proteinExistence type="predicted"/>
<evidence type="ECO:0000313" key="3">
    <source>
        <dbReference type="WBParaSite" id="GPUH_0000066401-mRNA-1"/>
    </source>
</evidence>
<accession>A0A183CW23</accession>
<organism evidence="3">
    <name type="scientific">Gongylonema pulchrum</name>
    <dbReference type="NCBI Taxonomy" id="637853"/>
    <lineage>
        <taxon>Eukaryota</taxon>
        <taxon>Metazoa</taxon>
        <taxon>Ecdysozoa</taxon>
        <taxon>Nematoda</taxon>
        <taxon>Chromadorea</taxon>
        <taxon>Rhabditida</taxon>
        <taxon>Spirurina</taxon>
        <taxon>Spiruromorpha</taxon>
        <taxon>Spiruroidea</taxon>
        <taxon>Gongylonematidae</taxon>
        <taxon>Gongylonema</taxon>
    </lineage>
</organism>
<protein>
    <submittedName>
        <fullName evidence="3">AH domain-containing protein</fullName>
    </submittedName>
</protein>
<reference evidence="1 2" key="2">
    <citation type="submission" date="2018-11" db="EMBL/GenBank/DDBJ databases">
        <authorList>
            <consortium name="Pathogen Informatics"/>
        </authorList>
    </citation>
    <scope>NUCLEOTIDE SEQUENCE [LARGE SCALE GENOMIC DNA]</scope>
</reference>